<keyword evidence="2" id="KW-1185">Reference proteome</keyword>
<protein>
    <submittedName>
        <fullName evidence="1">Uncharacterized protein</fullName>
    </submittedName>
</protein>
<proteinExistence type="predicted"/>
<organism evidence="1 2">
    <name type="scientific">Corynebacterium appendicis CIP 107643</name>
    <dbReference type="NCBI Taxonomy" id="1161099"/>
    <lineage>
        <taxon>Bacteria</taxon>
        <taxon>Bacillati</taxon>
        <taxon>Actinomycetota</taxon>
        <taxon>Actinomycetes</taxon>
        <taxon>Mycobacteriales</taxon>
        <taxon>Corynebacteriaceae</taxon>
        <taxon>Corynebacterium</taxon>
    </lineage>
</organism>
<evidence type="ECO:0000313" key="1">
    <source>
        <dbReference type="EMBL" id="SIS60881.1"/>
    </source>
</evidence>
<sequence length="42" mass="4883">MIQPHLPVRLPCYDFVPIADPTFDSSLTRLGHWLRVLPTFMT</sequence>
<reference evidence="2" key="1">
    <citation type="submission" date="2017-01" db="EMBL/GenBank/DDBJ databases">
        <authorList>
            <person name="Varghese N."/>
            <person name="Submissions S."/>
        </authorList>
    </citation>
    <scope>NUCLEOTIDE SEQUENCE [LARGE SCALE GENOMIC DNA]</scope>
    <source>
        <strain evidence="2">DSM 44531</strain>
    </source>
</reference>
<dbReference type="AntiFam" id="ANF00029">
    <property type="entry name" value="Antisense to 16S rRNA"/>
</dbReference>
<accession>A0A1N7KGZ7</accession>
<evidence type="ECO:0000313" key="2">
    <source>
        <dbReference type="Proteomes" id="UP000186292"/>
    </source>
</evidence>
<dbReference type="EMBL" id="FTOF01000024">
    <property type="protein sequence ID" value="SIS60881.1"/>
    <property type="molecule type" value="Genomic_DNA"/>
</dbReference>
<name>A0A1N7KGZ7_9CORY</name>
<dbReference type="Proteomes" id="UP000186292">
    <property type="component" value="Unassembled WGS sequence"/>
</dbReference>
<gene>
    <name evidence="1" type="ORF">SAMN05444817_1242</name>
</gene>
<dbReference type="AlphaFoldDB" id="A0A1N7KGZ7"/>